<dbReference type="Proteomes" id="UP001328107">
    <property type="component" value="Unassembled WGS sequence"/>
</dbReference>
<evidence type="ECO:0000259" key="7">
    <source>
        <dbReference type="SMART" id="SM00581"/>
    </source>
</evidence>
<evidence type="ECO:0000313" key="9">
    <source>
        <dbReference type="Proteomes" id="UP001328107"/>
    </source>
</evidence>
<organism evidence="8 9">
    <name type="scientific">Pristionchus mayeri</name>
    <dbReference type="NCBI Taxonomy" id="1317129"/>
    <lineage>
        <taxon>Eukaryota</taxon>
        <taxon>Metazoa</taxon>
        <taxon>Ecdysozoa</taxon>
        <taxon>Nematoda</taxon>
        <taxon>Chromadorea</taxon>
        <taxon>Rhabditida</taxon>
        <taxon>Rhabditina</taxon>
        <taxon>Diplogasteromorpha</taxon>
        <taxon>Diplogasteroidea</taxon>
        <taxon>Neodiplogasteridae</taxon>
        <taxon>Pristionchus</taxon>
    </lineage>
</organism>
<keyword evidence="4" id="KW-0862">Zinc</keyword>
<keyword evidence="3" id="KW-0863">Zinc-finger</keyword>
<dbReference type="Pfam" id="PF04046">
    <property type="entry name" value="PSP"/>
    <property type="match status" value="1"/>
</dbReference>
<evidence type="ECO:0000256" key="4">
    <source>
        <dbReference type="ARBA" id="ARBA00022833"/>
    </source>
</evidence>
<dbReference type="InterPro" id="IPR052115">
    <property type="entry name" value="NEXT_complex_subunit_ZCCHC8"/>
</dbReference>
<dbReference type="GO" id="GO:0008270">
    <property type="term" value="F:zinc ion binding"/>
    <property type="evidence" value="ECO:0007669"/>
    <property type="project" value="UniProtKB-KW"/>
</dbReference>
<feature type="region of interest" description="Disordered" evidence="6">
    <location>
        <begin position="283"/>
        <end position="327"/>
    </location>
</feature>
<comment type="caution">
    <text evidence="8">The sequence shown here is derived from an EMBL/GenBank/DDBJ whole genome shotgun (WGS) entry which is preliminary data.</text>
</comment>
<evidence type="ECO:0000256" key="3">
    <source>
        <dbReference type="ARBA" id="ARBA00022771"/>
    </source>
</evidence>
<feature type="region of interest" description="Disordered" evidence="6">
    <location>
        <begin position="342"/>
        <end position="386"/>
    </location>
</feature>
<keyword evidence="5" id="KW-0539">Nucleus</keyword>
<dbReference type="GO" id="GO:0071013">
    <property type="term" value="C:catalytic step 2 spliceosome"/>
    <property type="evidence" value="ECO:0007669"/>
    <property type="project" value="TreeGrafter"/>
</dbReference>
<name>A0AAN4ZSH2_9BILA</name>
<feature type="region of interest" description="Disordered" evidence="6">
    <location>
        <begin position="214"/>
        <end position="233"/>
    </location>
</feature>
<accession>A0AAN4ZSH2</accession>
<proteinExistence type="predicted"/>
<gene>
    <name evidence="8" type="ORF">PMAYCL1PPCAC_12540</name>
</gene>
<dbReference type="PANTHER" id="PTHR13316">
    <property type="entry name" value="ZINC FINGER, CCHC DOMAIN CONTAINING 8"/>
    <property type="match status" value="1"/>
</dbReference>
<sequence length="423" mass="48637">SDHPEDGECSSSPKRPEVVEILDCGTSFVLDRNDDASMEDDIVLNTSDMKTKEENDDEKEHVSLREHKNIIRRNNWLTFTTARVMTINNEEPKTEELRRKDNRRKPQCFNCLGDHNMVNCPEPKNYNRIRENRDAFQEARSKDSRYTESQPVLNGEFKPGRLSDKLQRALGIGPNDIPEFVYRMRKMGFVKGYPPGYLKNAVVKQMNPDDLLTFHSDNPELKGDSVEEEERSLSPTINSDKIIYYFGFNQTYRALRDKEQFRVPPFSDYVSCLNDHVKKEFREEMKRERKRKAIPLERDDDKRAKQDEDDDDRLILEAPPPPPVIDVGMEDKKVEVDVDEKGDTLLNESSIASPSPSTNGTPKSRRVSLGTPVLQRKNLGDGMKKTPSLDAFAKGIIPFQVEEPTPRTGFLQKMLKKIKGKLS</sequence>
<evidence type="ECO:0000256" key="5">
    <source>
        <dbReference type="ARBA" id="ARBA00023242"/>
    </source>
</evidence>
<feature type="compositionally biased region" description="Polar residues" evidence="6">
    <location>
        <begin position="346"/>
        <end position="362"/>
    </location>
</feature>
<dbReference type="PANTHER" id="PTHR13316:SF0">
    <property type="entry name" value="ZINC FINGER CCHC DOMAIN-CONTAINING PROTEIN 8"/>
    <property type="match status" value="1"/>
</dbReference>
<feature type="compositionally biased region" description="Basic and acidic residues" evidence="6">
    <location>
        <begin position="294"/>
        <end position="306"/>
    </location>
</feature>
<dbReference type="InterPro" id="IPR006568">
    <property type="entry name" value="PSP_pro-rich"/>
</dbReference>
<dbReference type="AlphaFoldDB" id="A0AAN4ZSH2"/>
<reference evidence="9" key="1">
    <citation type="submission" date="2022-10" db="EMBL/GenBank/DDBJ databases">
        <title>Genome assembly of Pristionchus species.</title>
        <authorList>
            <person name="Yoshida K."/>
            <person name="Sommer R.J."/>
        </authorList>
    </citation>
    <scope>NUCLEOTIDE SEQUENCE [LARGE SCALE GENOMIC DNA]</scope>
    <source>
        <strain evidence="9">RS5460</strain>
    </source>
</reference>
<protein>
    <recommendedName>
        <fullName evidence="7">PSP proline-rich domain-containing protein</fullName>
    </recommendedName>
</protein>
<dbReference type="EMBL" id="BTRK01000003">
    <property type="protein sequence ID" value="GMR42345.1"/>
    <property type="molecule type" value="Genomic_DNA"/>
</dbReference>
<evidence type="ECO:0000256" key="1">
    <source>
        <dbReference type="ARBA" id="ARBA00004123"/>
    </source>
</evidence>
<dbReference type="GO" id="GO:0003723">
    <property type="term" value="F:RNA binding"/>
    <property type="evidence" value="ECO:0007669"/>
    <property type="project" value="TreeGrafter"/>
</dbReference>
<evidence type="ECO:0000313" key="8">
    <source>
        <dbReference type="EMBL" id="GMR42345.1"/>
    </source>
</evidence>
<evidence type="ECO:0000256" key="2">
    <source>
        <dbReference type="ARBA" id="ARBA00022723"/>
    </source>
</evidence>
<comment type="subcellular location">
    <subcellularLocation>
        <location evidence="1">Nucleus</location>
    </subcellularLocation>
</comment>
<keyword evidence="2" id="KW-0479">Metal-binding</keyword>
<keyword evidence="9" id="KW-1185">Reference proteome</keyword>
<feature type="non-terminal residue" evidence="8">
    <location>
        <position position="1"/>
    </location>
</feature>
<dbReference type="SMART" id="SM00581">
    <property type="entry name" value="PSP"/>
    <property type="match status" value="1"/>
</dbReference>
<evidence type="ECO:0000256" key="6">
    <source>
        <dbReference type="SAM" id="MobiDB-lite"/>
    </source>
</evidence>
<feature type="domain" description="PSP proline-rich" evidence="7">
    <location>
        <begin position="154"/>
        <end position="205"/>
    </location>
</feature>